<dbReference type="KEGG" id="cts:Ctha_1695"/>
<dbReference type="PANTHER" id="PTHR41317:SF1">
    <property type="entry name" value="PD-(D_E)XK NUCLEASE FAMILY TRANSPOSASE"/>
    <property type="match status" value="1"/>
</dbReference>
<gene>
    <name evidence="1" type="ordered locus">Ctha_1695</name>
</gene>
<dbReference type="HOGENOM" id="CLU_057504_1_0_10"/>
<dbReference type="AlphaFoldDB" id="B3QT53"/>
<dbReference type="InterPro" id="IPR010106">
    <property type="entry name" value="RpnA"/>
</dbReference>
<dbReference type="eggNOG" id="COG5464">
    <property type="taxonomic scope" value="Bacteria"/>
</dbReference>
<dbReference type="STRING" id="517418.Ctha_1695"/>
<dbReference type="Pfam" id="PF12784">
    <property type="entry name" value="PDDEXK_2"/>
    <property type="match status" value="1"/>
</dbReference>
<dbReference type="RefSeq" id="WP_012500236.1">
    <property type="nucleotide sequence ID" value="NC_011026.1"/>
</dbReference>
<dbReference type="Proteomes" id="UP000001208">
    <property type="component" value="Chromosome"/>
</dbReference>
<dbReference type="OrthoDB" id="9803508at2"/>
<evidence type="ECO:0000313" key="1">
    <source>
        <dbReference type="EMBL" id="ACF14152.1"/>
    </source>
</evidence>
<accession>B3QT53</accession>
<keyword evidence="2" id="KW-1185">Reference proteome</keyword>
<protein>
    <recommendedName>
        <fullName evidence="3">Rpn family recombination-promoting nuclease/putative transposase</fullName>
    </recommendedName>
</protein>
<sequence length="285" mass="34215">MPDFKEKYINPFTDYGFKRLFGEEPNKDLLLDFLNELLKNEQGTITELTYLKNENLGATELNRKAVFDLYCTNETGERFIVELQKTKQKFFKDRTIYYSTFPIQEQAKKGSEWNFELEKIYTIAILDFEFDDDKKYPEKFRYDVKLKELEINEVFSDKLNFIYLEMPKFNKTVDELETRFEKWLYLIKNLHKLDRIPEKLKETVFLKLFETAEIAKFSQQEYLDYENSLKYYRDLKNSLDTAREERTIEIAKKGLKEGFPIEMISKMTGLSENEIEELKNKNKGS</sequence>
<dbReference type="NCBIfam" id="TIGR01784">
    <property type="entry name" value="T_den_put_tspse"/>
    <property type="match status" value="1"/>
</dbReference>
<dbReference type="EMBL" id="CP001100">
    <property type="protein sequence ID" value="ACF14152.1"/>
    <property type="molecule type" value="Genomic_DNA"/>
</dbReference>
<reference evidence="1 2" key="1">
    <citation type="submission" date="2008-06" db="EMBL/GenBank/DDBJ databases">
        <title>Complete sequence of Chloroherpeton thalassium ATCC 35110.</title>
        <authorList>
            <consortium name="US DOE Joint Genome Institute"/>
            <person name="Lucas S."/>
            <person name="Copeland A."/>
            <person name="Lapidus A."/>
            <person name="Glavina del Rio T."/>
            <person name="Dalin E."/>
            <person name="Tice H."/>
            <person name="Bruce D."/>
            <person name="Goodwin L."/>
            <person name="Pitluck S."/>
            <person name="Schmutz J."/>
            <person name="Larimer F."/>
            <person name="Land M."/>
            <person name="Hauser L."/>
            <person name="Kyrpides N."/>
            <person name="Mikhailova N."/>
            <person name="Liu Z."/>
            <person name="Li T."/>
            <person name="Zhao F."/>
            <person name="Overmann J."/>
            <person name="Bryant D.A."/>
            <person name="Richardson P."/>
        </authorList>
    </citation>
    <scope>NUCLEOTIDE SEQUENCE [LARGE SCALE GENOMIC DNA]</scope>
    <source>
        <strain evidence="2">ATCC 35110 / GB-78</strain>
    </source>
</reference>
<proteinExistence type="predicted"/>
<dbReference type="PANTHER" id="PTHR41317">
    <property type="entry name" value="PD-(D_E)XK NUCLEASE FAMILY TRANSPOSASE"/>
    <property type="match status" value="1"/>
</dbReference>
<organism evidence="1 2">
    <name type="scientific">Chloroherpeton thalassium (strain ATCC 35110 / GB-78)</name>
    <dbReference type="NCBI Taxonomy" id="517418"/>
    <lineage>
        <taxon>Bacteria</taxon>
        <taxon>Pseudomonadati</taxon>
        <taxon>Chlorobiota</taxon>
        <taxon>Chlorobiia</taxon>
        <taxon>Chlorobiales</taxon>
        <taxon>Chloroherpetonaceae</taxon>
        <taxon>Chloroherpeton</taxon>
    </lineage>
</organism>
<name>B3QT53_CHLT3</name>
<evidence type="ECO:0008006" key="3">
    <source>
        <dbReference type="Google" id="ProtNLM"/>
    </source>
</evidence>
<evidence type="ECO:0000313" key="2">
    <source>
        <dbReference type="Proteomes" id="UP000001208"/>
    </source>
</evidence>